<dbReference type="OrthoDB" id="244732at2"/>
<dbReference type="PROSITE" id="PS51257">
    <property type="entry name" value="PROKAR_LIPOPROTEIN"/>
    <property type="match status" value="1"/>
</dbReference>
<evidence type="ECO:0000256" key="2">
    <source>
        <dbReference type="SAM" id="SignalP"/>
    </source>
</evidence>
<protein>
    <recommendedName>
        <fullName evidence="3">Pyrrolo-quinoline quinone repeat domain-containing protein</fullName>
    </recommendedName>
</protein>
<evidence type="ECO:0000313" key="5">
    <source>
        <dbReference type="Proteomes" id="UP000235598"/>
    </source>
</evidence>
<dbReference type="AlphaFoldDB" id="A0A2N6VNJ7"/>
<proteinExistence type="predicted"/>
<sequence length="498" mass="53796">MKRTTRRFAHAMTVLAVTCCLLLTACSGGPSGPGGPGGDNSKDAGAPAGKWGDWVEIDQNAVLRGASGDSALIKPASGAVPYVIDAQGQKKWEFPSGTMTEGEDETLYYDDEHIYTMLEEDHSVIALDWATGKQAWKFTVADKAQCADPQGYDLYPGSGDQTNRRLAANNPLVLGWSSTLDSHGPSECFDISNAEKDETAMNFGIDPATGKQLWTVDATPNLYGYYGYAADPLGKYFYMLWDLRGQAHVSRIDVNTGDMTNAATPGLSPDYLWPLEHPAFMTAGINEFVIINQDETARVMAQEYVDNYGKGKLLVRKEESQNPWDLGIMITGTGVAYNLQAPAAPGEEYVGRLIAKPGDGEDAKYSEWKAPAPDLTDNDAEVPQLAYFGDNQIIDADPKNPLAVVPSPDGGVVAYQLTDGTEVWKTQGEKPGTRPSYSAKAGQVSYVEGDDFVTVDATSGKEISRDSVPGIHAVSTVGPYQVVESRSDSPTRMRVWTQ</sequence>
<name>A0A2N6VNJ7_9MICO</name>
<keyword evidence="2" id="KW-0732">Signal</keyword>
<gene>
    <name evidence="4" type="ORF">CJ199_06745</name>
</gene>
<feature type="chain" id="PRO_5014957379" description="Pyrrolo-quinoline quinone repeat domain-containing protein" evidence="2">
    <location>
        <begin position="26"/>
        <end position="498"/>
    </location>
</feature>
<evidence type="ECO:0000313" key="4">
    <source>
        <dbReference type="EMBL" id="PMD05694.1"/>
    </source>
</evidence>
<evidence type="ECO:0000256" key="1">
    <source>
        <dbReference type="SAM" id="MobiDB-lite"/>
    </source>
</evidence>
<dbReference type="InterPro" id="IPR011047">
    <property type="entry name" value="Quinoprotein_ADH-like_sf"/>
</dbReference>
<reference evidence="4 5" key="1">
    <citation type="submission" date="2017-09" db="EMBL/GenBank/DDBJ databases">
        <title>Bacterial strain isolated from the female urinary microbiota.</title>
        <authorList>
            <person name="Thomas-White K."/>
            <person name="Kumar N."/>
            <person name="Forster S."/>
            <person name="Putonti C."/>
            <person name="Lawley T."/>
            <person name="Wolfe A.J."/>
        </authorList>
    </citation>
    <scope>NUCLEOTIDE SEQUENCE [LARGE SCALE GENOMIC DNA]</scope>
    <source>
        <strain evidence="4 5">UMB1301</strain>
    </source>
</reference>
<feature type="region of interest" description="Disordered" evidence="1">
    <location>
        <begin position="30"/>
        <end position="50"/>
    </location>
</feature>
<comment type="caution">
    <text evidence="4">The sequence shown here is derived from an EMBL/GenBank/DDBJ whole genome shotgun (WGS) entry which is preliminary data.</text>
</comment>
<dbReference type="InterPro" id="IPR002372">
    <property type="entry name" value="PQQ_rpt_dom"/>
</dbReference>
<dbReference type="EMBL" id="PNHK01000002">
    <property type="protein sequence ID" value="PMD05694.1"/>
    <property type="molecule type" value="Genomic_DNA"/>
</dbReference>
<feature type="signal peptide" evidence="2">
    <location>
        <begin position="1"/>
        <end position="25"/>
    </location>
</feature>
<dbReference type="Proteomes" id="UP000235598">
    <property type="component" value="Unassembled WGS sequence"/>
</dbReference>
<accession>A0A2N6VNJ7</accession>
<dbReference type="RefSeq" id="WP_102238713.1">
    <property type="nucleotide sequence ID" value="NZ_PNHK01000002.1"/>
</dbReference>
<evidence type="ECO:0000259" key="3">
    <source>
        <dbReference type="Pfam" id="PF13360"/>
    </source>
</evidence>
<dbReference type="SUPFAM" id="SSF50998">
    <property type="entry name" value="Quinoprotein alcohol dehydrogenase-like"/>
    <property type="match status" value="1"/>
</dbReference>
<organism evidence="4 5">
    <name type="scientific">Brevibacterium paucivorans</name>
    <dbReference type="NCBI Taxonomy" id="170994"/>
    <lineage>
        <taxon>Bacteria</taxon>
        <taxon>Bacillati</taxon>
        <taxon>Actinomycetota</taxon>
        <taxon>Actinomycetes</taxon>
        <taxon>Micrococcales</taxon>
        <taxon>Brevibacteriaceae</taxon>
        <taxon>Brevibacterium</taxon>
    </lineage>
</organism>
<dbReference type="Gene3D" id="2.130.10.10">
    <property type="entry name" value="YVTN repeat-like/Quinoprotein amine dehydrogenase"/>
    <property type="match status" value="2"/>
</dbReference>
<dbReference type="Pfam" id="PF13360">
    <property type="entry name" value="PQQ_2"/>
    <property type="match status" value="1"/>
</dbReference>
<dbReference type="InterPro" id="IPR015943">
    <property type="entry name" value="WD40/YVTN_repeat-like_dom_sf"/>
</dbReference>
<feature type="domain" description="Pyrrolo-quinoline quinone repeat" evidence="3">
    <location>
        <begin position="80"/>
        <end position="214"/>
    </location>
</feature>